<dbReference type="EMBL" id="BAABME010001236">
    <property type="protein sequence ID" value="GAA0148423.1"/>
    <property type="molecule type" value="Genomic_DNA"/>
</dbReference>
<protein>
    <submittedName>
        <fullName evidence="3">Uncharacterized protein</fullName>
    </submittedName>
</protein>
<proteinExistence type="predicted"/>
<evidence type="ECO:0000313" key="3">
    <source>
        <dbReference type="EMBL" id="GAA0148423.1"/>
    </source>
</evidence>
<comment type="caution">
    <text evidence="3">The sequence shown here is derived from an EMBL/GenBank/DDBJ whole genome shotgun (WGS) entry which is preliminary data.</text>
</comment>
<feature type="region of interest" description="Disordered" evidence="2">
    <location>
        <begin position="94"/>
        <end position="120"/>
    </location>
</feature>
<evidence type="ECO:0000313" key="4">
    <source>
        <dbReference type="Proteomes" id="UP001454036"/>
    </source>
</evidence>
<keyword evidence="4" id="KW-1185">Reference proteome</keyword>
<dbReference type="AlphaFoldDB" id="A0AAV3PB63"/>
<dbReference type="Proteomes" id="UP001454036">
    <property type="component" value="Unassembled WGS sequence"/>
</dbReference>
<reference evidence="3 4" key="1">
    <citation type="submission" date="2024-01" db="EMBL/GenBank/DDBJ databases">
        <title>The complete chloroplast genome sequence of Lithospermum erythrorhizon: insights into the phylogenetic relationship among Boraginaceae species and the maternal lineages of purple gromwells.</title>
        <authorList>
            <person name="Okada T."/>
            <person name="Watanabe K."/>
        </authorList>
    </citation>
    <scope>NUCLEOTIDE SEQUENCE [LARGE SCALE GENOMIC DNA]</scope>
</reference>
<name>A0AAV3PB63_LITER</name>
<evidence type="ECO:0000256" key="2">
    <source>
        <dbReference type="SAM" id="MobiDB-lite"/>
    </source>
</evidence>
<sequence>MPCPSCQLMVEGFNDEDPTPKNSNNYLLAPTMMTGNTSLEEQMATLTGVVESLLQKMQQQDDSIAQISRKIGNQEHRARAAKVALKQVEGPVASKMGDGTFHPSLNYASSSSPRPTRNTVGTPIILVDRMVPATQLKEFILGEIKGHGYREA</sequence>
<keyword evidence="1" id="KW-0175">Coiled coil</keyword>
<evidence type="ECO:0000256" key="1">
    <source>
        <dbReference type="SAM" id="Coils"/>
    </source>
</evidence>
<feature type="coiled-coil region" evidence="1">
    <location>
        <begin position="36"/>
        <end position="70"/>
    </location>
</feature>
<feature type="compositionally biased region" description="Polar residues" evidence="2">
    <location>
        <begin position="106"/>
        <end position="120"/>
    </location>
</feature>
<organism evidence="3 4">
    <name type="scientific">Lithospermum erythrorhizon</name>
    <name type="common">Purple gromwell</name>
    <name type="synonym">Lithospermum officinale var. erythrorhizon</name>
    <dbReference type="NCBI Taxonomy" id="34254"/>
    <lineage>
        <taxon>Eukaryota</taxon>
        <taxon>Viridiplantae</taxon>
        <taxon>Streptophyta</taxon>
        <taxon>Embryophyta</taxon>
        <taxon>Tracheophyta</taxon>
        <taxon>Spermatophyta</taxon>
        <taxon>Magnoliopsida</taxon>
        <taxon>eudicotyledons</taxon>
        <taxon>Gunneridae</taxon>
        <taxon>Pentapetalae</taxon>
        <taxon>asterids</taxon>
        <taxon>lamiids</taxon>
        <taxon>Boraginales</taxon>
        <taxon>Boraginaceae</taxon>
        <taxon>Boraginoideae</taxon>
        <taxon>Lithospermeae</taxon>
        <taxon>Lithospermum</taxon>
    </lineage>
</organism>
<gene>
    <name evidence="3" type="ORF">LIER_07872</name>
</gene>
<accession>A0AAV3PB63</accession>